<dbReference type="SMART" id="SM01166">
    <property type="entry name" value="DUF1899"/>
    <property type="match status" value="1"/>
</dbReference>
<dbReference type="InterPro" id="IPR001680">
    <property type="entry name" value="WD40_rpt"/>
</dbReference>
<dbReference type="InterPro" id="IPR015505">
    <property type="entry name" value="Coronin"/>
</dbReference>
<comment type="caution">
    <text evidence="9">The sequence shown here is derived from an EMBL/GenBank/DDBJ whole genome shotgun (WGS) entry which is preliminary data.</text>
</comment>
<evidence type="ECO:0000256" key="3">
    <source>
        <dbReference type="ARBA" id="ARBA00023054"/>
    </source>
</evidence>
<comment type="similarity">
    <text evidence="5">Belongs to the WD repeat coronin family.</text>
</comment>
<feature type="compositionally biased region" description="Polar residues" evidence="7">
    <location>
        <begin position="67"/>
        <end position="82"/>
    </location>
</feature>
<dbReference type="PANTHER" id="PTHR10856:SF0">
    <property type="entry name" value="CORONIN"/>
    <property type="match status" value="1"/>
</dbReference>
<evidence type="ECO:0000256" key="6">
    <source>
        <dbReference type="SAM" id="Coils"/>
    </source>
</evidence>
<name>A0AAW0PZX9_9GOBI</name>
<dbReference type="Gene3D" id="2.130.10.10">
    <property type="entry name" value="YVTN repeat-like/Quinoprotein amine dehydrogenase"/>
    <property type="match status" value="1"/>
</dbReference>
<evidence type="ECO:0000256" key="7">
    <source>
        <dbReference type="SAM" id="MobiDB-lite"/>
    </source>
</evidence>
<keyword evidence="10" id="KW-1185">Reference proteome</keyword>
<evidence type="ECO:0000313" key="9">
    <source>
        <dbReference type="EMBL" id="KAK7934116.1"/>
    </source>
</evidence>
<feature type="region of interest" description="Disordered" evidence="7">
    <location>
        <begin position="433"/>
        <end position="479"/>
    </location>
</feature>
<feature type="compositionally biased region" description="Basic and acidic residues" evidence="7">
    <location>
        <begin position="18"/>
        <end position="30"/>
    </location>
</feature>
<evidence type="ECO:0000256" key="5">
    <source>
        <dbReference type="RuleBase" id="RU280818"/>
    </source>
</evidence>
<feature type="region of interest" description="Disordered" evidence="7">
    <location>
        <begin position="1"/>
        <end position="159"/>
    </location>
</feature>
<feature type="region of interest" description="Disordered" evidence="7">
    <location>
        <begin position="953"/>
        <end position="978"/>
    </location>
</feature>
<feature type="repeat" description="WD" evidence="4">
    <location>
        <begin position="669"/>
        <end position="711"/>
    </location>
</feature>
<keyword evidence="3 6" id="KW-0175">Coiled coil</keyword>
<dbReference type="InterPro" id="IPR036322">
    <property type="entry name" value="WD40_repeat_dom_sf"/>
</dbReference>
<keyword evidence="2 5" id="KW-0677">Repeat</keyword>
<dbReference type="Pfam" id="PF00400">
    <property type="entry name" value="WD40"/>
    <property type="match status" value="2"/>
</dbReference>
<dbReference type="FunFam" id="2.130.10.10:FF:000003">
    <property type="entry name" value="Coronin"/>
    <property type="match status" value="1"/>
</dbReference>
<dbReference type="SMART" id="SM00320">
    <property type="entry name" value="WD40"/>
    <property type="match status" value="3"/>
</dbReference>
<evidence type="ECO:0000256" key="4">
    <source>
        <dbReference type="PROSITE-ProRule" id="PRU00221"/>
    </source>
</evidence>
<feature type="compositionally biased region" description="Basic and acidic residues" evidence="7">
    <location>
        <begin position="1"/>
        <end position="10"/>
    </location>
</feature>
<dbReference type="AlphaFoldDB" id="A0AAW0PZX9"/>
<evidence type="ECO:0000256" key="2">
    <source>
        <dbReference type="ARBA" id="ARBA00022737"/>
    </source>
</evidence>
<organism evidence="9 10">
    <name type="scientific">Mugilogobius chulae</name>
    <name type="common">yellowstripe goby</name>
    <dbReference type="NCBI Taxonomy" id="88201"/>
    <lineage>
        <taxon>Eukaryota</taxon>
        <taxon>Metazoa</taxon>
        <taxon>Chordata</taxon>
        <taxon>Craniata</taxon>
        <taxon>Vertebrata</taxon>
        <taxon>Euteleostomi</taxon>
        <taxon>Actinopterygii</taxon>
        <taxon>Neopterygii</taxon>
        <taxon>Teleostei</taxon>
        <taxon>Neoteleostei</taxon>
        <taxon>Acanthomorphata</taxon>
        <taxon>Gobiaria</taxon>
        <taxon>Gobiiformes</taxon>
        <taxon>Gobioidei</taxon>
        <taxon>Gobiidae</taxon>
        <taxon>Gobionellinae</taxon>
        <taxon>Mugilogobius</taxon>
    </lineage>
</organism>
<evidence type="ECO:0000259" key="8">
    <source>
        <dbReference type="SMART" id="SM01166"/>
    </source>
</evidence>
<reference evidence="10" key="1">
    <citation type="submission" date="2024-04" db="EMBL/GenBank/DDBJ databases">
        <title>Salinicola lusitanus LLJ914,a marine bacterium isolated from the Okinawa Trough.</title>
        <authorList>
            <person name="Li J."/>
        </authorList>
    </citation>
    <scope>NUCLEOTIDE SEQUENCE [LARGE SCALE GENOMIC DNA]</scope>
</reference>
<evidence type="ECO:0000313" key="10">
    <source>
        <dbReference type="Proteomes" id="UP001460270"/>
    </source>
</evidence>
<feature type="compositionally biased region" description="Basic and acidic residues" evidence="7">
    <location>
        <begin position="84"/>
        <end position="97"/>
    </location>
</feature>
<feature type="compositionally biased region" description="Polar residues" evidence="7">
    <location>
        <begin position="105"/>
        <end position="126"/>
    </location>
</feature>
<dbReference type="Pfam" id="PF16300">
    <property type="entry name" value="WD40_4"/>
    <property type="match status" value="1"/>
</dbReference>
<dbReference type="PROSITE" id="PS50294">
    <property type="entry name" value="WD_REPEATS_REGION"/>
    <property type="match status" value="2"/>
</dbReference>
<dbReference type="Proteomes" id="UP001460270">
    <property type="component" value="Unassembled WGS sequence"/>
</dbReference>
<dbReference type="InterPro" id="IPR015943">
    <property type="entry name" value="WD40/YVTN_repeat-like_dom_sf"/>
</dbReference>
<feature type="compositionally biased region" description="Polar residues" evidence="7">
    <location>
        <begin position="134"/>
        <end position="146"/>
    </location>
</feature>
<accession>A0AAW0PZX9</accession>
<dbReference type="InterPro" id="IPR015048">
    <property type="entry name" value="DUF1899"/>
</dbReference>
<evidence type="ECO:0000256" key="1">
    <source>
        <dbReference type="ARBA" id="ARBA00022574"/>
    </source>
</evidence>
<feature type="region of interest" description="Disordered" evidence="7">
    <location>
        <begin position="174"/>
        <end position="196"/>
    </location>
</feature>
<dbReference type="EMBL" id="JBBPFD010000003">
    <property type="protein sequence ID" value="KAK7934116.1"/>
    <property type="molecule type" value="Genomic_DNA"/>
</dbReference>
<feature type="compositionally biased region" description="Basic and acidic residues" evidence="7">
    <location>
        <begin position="461"/>
        <end position="473"/>
    </location>
</feature>
<dbReference type="InterPro" id="IPR019775">
    <property type="entry name" value="WD40_repeat_CS"/>
</dbReference>
<sequence>MGQNQDKIEDGEQIPGEELVRKGTEFREGGHYTFDFMEGSSSDEEEAAISKEKLRETEAHLNGPGQKPTTPNSINLWESPSTFEEVRAGGARAERGGRRVLHVPENNQNQKSCMSSENFRTSTTLEQIKKTREGQPTATNTVMEQQTEGRERNEEDFPEAGLSRNISVITVDGESEEDTTVMKMKRRGPSAATGEVSLSDHPIQMNILEAEATEDNHIKNSEATVRHFRGRKEPAPAKLQHPLKNRAQKGPLSDMSYTIHSNHPKEVTASTTKAKAVLFDEGNNLSEEINYSFKRNIGNAMVSTKQTESLCLDETEDPSCILEKLLKRNKTEATPSLSKIKEVTTDDHQATDNMDYFSAAHNSFNKPSKANNASTPTEQHVKLNQAHTGDYNEHVGVTQNAPDSLKSHQIDFTTKLNTKTLPNVTDDVIESSSLSTAGASVTAKEVSPVKRATVQPCQFQKAKDDSVIRRDKPQSALRPRPVSELIKESIQIHEKLVQQERSNPVELKASEHGQSVKVAQMKAAFDSAQKSPEKAIERKPSRKDMSFVRVSKYRHVFGQTAKNDQCYDDIRVSRVTWDSNFCAVNPKYVAIIIEASGGGAFLVLPLHKTGRIDASHPTVCGHKGPVLDIAWCPHNDNIIASSSDDCSVKIWEIPENGLHSPLEEALLELEYHSKKVGIISWHPVASNILLSAGCDNIIVIWNLDTQEAAIELDMHPDLIYNVCWNFNGSLICTACKDKTVRVIDPRESKIVAEKEKAHEGVRPMRAIFLKDDKVLTTGFSRMSERHVALWDKDNMEEPLSTLELDVASGVLLPFYDPDSNIIYLYGKGDTVIRYYEYTNEDPFVHYISTFSSGSTQRGMGCMPKRGLTVSKCEIARFYKLTERRCEPIVMTVPRKSDLFQEDLYPDTAGPEPALEATEWFEGKNADPIFISLKPENVPTKNREVKGLKKGLAHKVTKKTDNSSPATKSATQASSGISEAKLDEALKEIKALTDLVNRQEKRISELEEKMAEITK</sequence>
<protein>
    <recommendedName>
        <fullName evidence="5">Coronin</fullName>
    </recommendedName>
</protein>
<feature type="repeat" description="WD" evidence="4">
    <location>
        <begin position="619"/>
        <end position="653"/>
    </location>
</feature>
<keyword evidence="1 4" id="KW-0853">WD repeat</keyword>
<proteinExistence type="inferred from homology"/>
<feature type="compositionally biased region" description="Basic and acidic residues" evidence="7">
    <location>
        <begin position="48"/>
        <end position="59"/>
    </location>
</feature>
<dbReference type="Pfam" id="PF08953">
    <property type="entry name" value="DUF1899"/>
    <property type="match status" value="1"/>
</dbReference>
<dbReference type="PROSITE" id="PS00678">
    <property type="entry name" value="WD_REPEATS_1"/>
    <property type="match status" value="2"/>
</dbReference>
<dbReference type="GO" id="GO:0016477">
    <property type="term" value="P:cell migration"/>
    <property type="evidence" value="ECO:0007669"/>
    <property type="project" value="TreeGrafter"/>
</dbReference>
<gene>
    <name evidence="9" type="ORF">WMY93_005012</name>
</gene>
<feature type="domain" description="DUF1899" evidence="8">
    <location>
        <begin position="546"/>
        <end position="610"/>
    </location>
</feature>
<dbReference type="SUPFAM" id="SSF50978">
    <property type="entry name" value="WD40 repeat-like"/>
    <property type="match status" value="1"/>
</dbReference>
<dbReference type="SMART" id="SM01167">
    <property type="entry name" value="DUF1900"/>
    <property type="match status" value="1"/>
</dbReference>
<dbReference type="PROSITE" id="PS50082">
    <property type="entry name" value="WD_REPEATS_2"/>
    <property type="match status" value="3"/>
</dbReference>
<feature type="coiled-coil region" evidence="6">
    <location>
        <begin position="981"/>
        <end position="1008"/>
    </location>
</feature>
<dbReference type="GO" id="GO:0051015">
    <property type="term" value="F:actin filament binding"/>
    <property type="evidence" value="ECO:0007669"/>
    <property type="project" value="TreeGrafter"/>
</dbReference>
<feature type="repeat" description="WD" evidence="4">
    <location>
        <begin position="712"/>
        <end position="753"/>
    </location>
</feature>
<dbReference type="PANTHER" id="PTHR10856">
    <property type="entry name" value="CORONIN"/>
    <property type="match status" value="1"/>
</dbReference>
<dbReference type="GO" id="GO:0007015">
    <property type="term" value="P:actin filament organization"/>
    <property type="evidence" value="ECO:0007669"/>
    <property type="project" value="TreeGrafter"/>
</dbReference>
<feature type="compositionally biased region" description="Polar residues" evidence="7">
    <location>
        <begin position="961"/>
        <end position="976"/>
    </location>
</feature>